<dbReference type="GO" id="GO:0033316">
    <property type="term" value="P:meiotic spindle assembly checkpoint signaling"/>
    <property type="evidence" value="ECO:0007669"/>
    <property type="project" value="TreeGrafter"/>
</dbReference>
<dbReference type="GO" id="GO:0007094">
    <property type="term" value="P:mitotic spindle assembly checkpoint signaling"/>
    <property type="evidence" value="ECO:0007669"/>
    <property type="project" value="TreeGrafter"/>
</dbReference>
<dbReference type="InterPro" id="IPR027084">
    <property type="entry name" value="Mps1_cat"/>
</dbReference>
<feature type="binding site" evidence="6">
    <location>
        <position position="98"/>
    </location>
    <ligand>
        <name>ATP</name>
        <dbReference type="ChEBI" id="CHEBI:30616"/>
    </ligand>
</feature>
<dbReference type="SMART" id="SM00220">
    <property type="entry name" value="S_TKc"/>
    <property type="match status" value="1"/>
</dbReference>
<evidence type="ECO:0000256" key="6">
    <source>
        <dbReference type="PROSITE-ProRule" id="PRU10141"/>
    </source>
</evidence>
<dbReference type="PANTHER" id="PTHR22974">
    <property type="entry name" value="MIXED LINEAGE PROTEIN KINASE"/>
    <property type="match status" value="1"/>
</dbReference>
<gene>
    <name evidence="9" type="ORF">Ctob_000137</name>
</gene>
<evidence type="ECO:0000256" key="4">
    <source>
        <dbReference type="ARBA" id="ARBA00022777"/>
    </source>
</evidence>
<evidence type="ECO:0000256" key="3">
    <source>
        <dbReference type="ARBA" id="ARBA00022741"/>
    </source>
</evidence>
<evidence type="ECO:0000313" key="10">
    <source>
        <dbReference type="Proteomes" id="UP000037460"/>
    </source>
</evidence>
<dbReference type="GO" id="GO:0034501">
    <property type="term" value="P:protein localization to kinetochore"/>
    <property type="evidence" value="ECO:0007669"/>
    <property type="project" value="TreeGrafter"/>
</dbReference>
<keyword evidence="5 6" id="KW-0067">ATP-binding</keyword>
<dbReference type="GO" id="GO:0005524">
    <property type="term" value="F:ATP binding"/>
    <property type="evidence" value="ECO:0007669"/>
    <property type="project" value="UniProtKB-UniRule"/>
</dbReference>
<dbReference type="GO" id="GO:0004674">
    <property type="term" value="F:protein serine/threonine kinase activity"/>
    <property type="evidence" value="ECO:0007669"/>
    <property type="project" value="UniProtKB-KW"/>
</dbReference>
<keyword evidence="3 6" id="KW-0547">Nucleotide-binding</keyword>
<dbReference type="Gene3D" id="1.10.510.10">
    <property type="entry name" value="Transferase(Phosphotransferase) domain 1"/>
    <property type="match status" value="1"/>
</dbReference>
<organism evidence="9 10">
    <name type="scientific">Chrysochromulina tobinii</name>
    <dbReference type="NCBI Taxonomy" id="1460289"/>
    <lineage>
        <taxon>Eukaryota</taxon>
        <taxon>Haptista</taxon>
        <taxon>Haptophyta</taxon>
        <taxon>Prymnesiophyceae</taxon>
        <taxon>Prymnesiales</taxon>
        <taxon>Chrysochromulinaceae</taxon>
        <taxon>Chrysochromulina</taxon>
    </lineage>
</organism>
<feature type="domain" description="Protein kinase" evidence="8">
    <location>
        <begin position="70"/>
        <end position="358"/>
    </location>
</feature>
<evidence type="ECO:0000256" key="2">
    <source>
        <dbReference type="ARBA" id="ARBA00022679"/>
    </source>
</evidence>
<dbReference type="Proteomes" id="UP000037460">
    <property type="component" value="Unassembled WGS sequence"/>
</dbReference>
<name>A0A0M0J4A0_9EUKA</name>
<evidence type="ECO:0000256" key="5">
    <source>
        <dbReference type="ARBA" id="ARBA00022840"/>
    </source>
</evidence>
<dbReference type="OrthoDB" id="20524at2759"/>
<dbReference type="AlphaFoldDB" id="A0A0M0J4A0"/>
<dbReference type="InterPro" id="IPR011009">
    <property type="entry name" value="Kinase-like_dom_sf"/>
</dbReference>
<dbReference type="CDD" id="cd14131">
    <property type="entry name" value="PKc_Mps1"/>
    <property type="match status" value="1"/>
</dbReference>
<keyword evidence="10" id="KW-1185">Reference proteome</keyword>
<accession>A0A0M0J4A0</accession>
<dbReference type="PROSITE" id="PS00108">
    <property type="entry name" value="PROTEIN_KINASE_ST"/>
    <property type="match status" value="1"/>
</dbReference>
<sequence>MKHQRIGVQDAAFPVAWSVFEASQGNVDEARQASTAVTLAAGRAVPLSTVASRESLLTGHAEVSVNGVPYKVLELLGKGGTSQVFKVLSPLNEVLALKKVALEADSEEANGLAEAVQNEIDLMMRFKSVPEATRCIIELVDAEVNLAERVVYMVMECGEIDFKGILQRDQEERQAKGLELNETFVCGYWEQMLSAVDVMHKARVIHGDLKPMNFLCVKGALKLIDFGIAKSMTNDNPDVTKIERENTVGTLNYMSPETIVGQDAQDEHGKSVFTQGRASDVWSLGCILYQMVYGAPPFAHVKNYLRKMQAITDERVEIQFPPLRTSKFPYLLEVMKACLQRKPECRPKLSELLQHPLLRGPVAPSAAPAGGLSISQLEALIRQAAASGSTEISTEALLKAAIAAPPVTSAAPGARAQAAPLPATAPCV</sequence>
<proteinExistence type="inferred from homology"/>
<evidence type="ECO:0000313" key="9">
    <source>
        <dbReference type="EMBL" id="KOO21310.1"/>
    </source>
</evidence>
<dbReference type="PROSITE" id="PS50011">
    <property type="entry name" value="PROTEIN_KINASE_DOM"/>
    <property type="match status" value="1"/>
</dbReference>
<dbReference type="GO" id="GO:0000776">
    <property type="term" value="C:kinetochore"/>
    <property type="evidence" value="ECO:0007669"/>
    <property type="project" value="TreeGrafter"/>
</dbReference>
<dbReference type="Pfam" id="PF00069">
    <property type="entry name" value="Pkinase"/>
    <property type="match status" value="1"/>
</dbReference>
<evidence type="ECO:0000256" key="1">
    <source>
        <dbReference type="ARBA" id="ARBA00022527"/>
    </source>
</evidence>
<keyword evidence="2" id="KW-0808">Transferase</keyword>
<dbReference type="GO" id="GO:0098813">
    <property type="term" value="P:nuclear chromosome segregation"/>
    <property type="evidence" value="ECO:0007669"/>
    <property type="project" value="UniProtKB-ARBA"/>
</dbReference>
<dbReference type="GO" id="GO:0005634">
    <property type="term" value="C:nucleus"/>
    <property type="evidence" value="ECO:0007669"/>
    <property type="project" value="TreeGrafter"/>
</dbReference>
<dbReference type="PROSITE" id="PS00107">
    <property type="entry name" value="PROTEIN_KINASE_ATP"/>
    <property type="match status" value="1"/>
</dbReference>
<keyword evidence="4" id="KW-0418">Kinase</keyword>
<dbReference type="EMBL" id="JWZX01003373">
    <property type="protein sequence ID" value="KOO21310.1"/>
    <property type="molecule type" value="Genomic_DNA"/>
</dbReference>
<comment type="similarity">
    <text evidence="7">Belongs to the protein kinase superfamily.</text>
</comment>
<protein>
    <recommendedName>
        <fullName evidence="8">Protein kinase domain-containing protein</fullName>
    </recommendedName>
</protein>
<dbReference type="FunFam" id="3.30.200.20:FF:000131">
    <property type="entry name" value="Dual specificity protein kinase TTK"/>
    <property type="match status" value="1"/>
</dbReference>
<dbReference type="InterPro" id="IPR008271">
    <property type="entry name" value="Ser/Thr_kinase_AS"/>
</dbReference>
<evidence type="ECO:0000256" key="7">
    <source>
        <dbReference type="RuleBase" id="RU000304"/>
    </source>
</evidence>
<dbReference type="SUPFAM" id="SSF56112">
    <property type="entry name" value="Protein kinase-like (PK-like)"/>
    <property type="match status" value="1"/>
</dbReference>
<dbReference type="InterPro" id="IPR017441">
    <property type="entry name" value="Protein_kinase_ATP_BS"/>
</dbReference>
<evidence type="ECO:0000259" key="8">
    <source>
        <dbReference type="PROSITE" id="PS50011"/>
    </source>
</evidence>
<dbReference type="InterPro" id="IPR000719">
    <property type="entry name" value="Prot_kinase_dom"/>
</dbReference>
<dbReference type="Gene3D" id="3.30.200.20">
    <property type="entry name" value="Phosphorylase Kinase, domain 1"/>
    <property type="match status" value="1"/>
</dbReference>
<dbReference type="PANTHER" id="PTHR22974:SF21">
    <property type="entry name" value="DUAL SPECIFICITY PROTEIN KINASE TTK"/>
    <property type="match status" value="1"/>
</dbReference>
<keyword evidence="1 7" id="KW-0723">Serine/threonine-protein kinase</keyword>
<comment type="caution">
    <text evidence="9">The sequence shown here is derived from an EMBL/GenBank/DDBJ whole genome shotgun (WGS) entry which is preliminary data.</text>
</comment>
<dbReference type="GO" id="GO:0004712">
    <property type="term" value="F:protein serine/threonine/tyrosine kinase activity"/>
    <property type="evidence" value="ECO:0007669"/>
    <property type="project" value="TreeGrafter"/>
</dbReference>
<reference evidence="10" key="1">
    <citation type="journal article" date="2015" name="PLoS Genet.">
        <title>Genome Sequence and Transcriptome Analyses of Chrysochromulina tobin: Metabolic Tools for Enhanced Algal Fitness in the Prominent Order Prymnesiales (Haptophyceae).</title>
        <authorList>
            <person name="Hovde B.T."/>
            <person name="Deodato C.R."/>
            <person name="Hunsperger H.M."/>
            <person name="Ryken S.A."/>
            <person name="Yost W."/>
            <person name="Jha R.K."/>
            <person name="Patterson J."/>
            <person name="Monnat R.J. Jr."/>
            <person name="Barlow S.B."/>
            <person name="Starkenburg S.R."/>
            <person name="Cattolico R.A."/>
        </authorList>
    </citation>
    <scope>NUCLEOTIDE SEQUENCE</scope>
    <source>
        <strain evidence="10">CCMP291</strain>
    </source>
</reference>